<comment type="caution">
    <text evidence="19">The sequence shown here is derived from an EMBL/GenBank/DDBJ whole genome shotgun (WGS) entry which is preliminary data.</text>
</comment>
<dbReference type="GO" id="GO:0004497">
    <property type="term" value="F:monooxygenase activity"/>
    <property type="evidence" value="ECO:0007669"/>
    <property type="project" value="UniProtKB-KW"/>
</dbReference>
<evidence type="ECO:0000256" key="7">
    <source>
        <dbReference type="ARBA" id="ARBA00023002"/>
    </source>
</evidence>
<feature type="domain" description="Auxiliary Activity family 9 catalytic" evidence="18">
    <location>
        <begin position="22"/>
        <end position="226"/>
    </location>
</feature>
<evidence type="ECO:0000256" key="4">
    <source>
        <dbReference type="ARBA" id="ARBA00022723"/>
    </source>
</evidence>
<evidence type="ECO:0000256" key="10">
    <source>
        <dbReference type="ARBA" id="ARBA00023157"/>
    </source>
</evidence>
<gene>
    <name evidence="19" type="ORF">QBC35DRAFT_535050</name>
</gene>
<evidence type="ECO:0000259" key="18">
    <source>
        <dbReference type="Pfam" id="PF03443"/>
    </source>
</evidence>
<dbReference type="GO" id="GO:0005576">
    <property type="term" value="C:extracellular region"/>
    <property type="evidence" value="ECO:0007669"/>
    <property type="project" value="UniProtKB-SubCell"/>
</dbReference>
<dbReference type="InterPro" id="IPR049892">
    <property type="entry name" value="AA9"/>
</dbReference>
<evidence type="ECO:0000256" key="11">
    <source>
        <dbReference type="ARBA" id="ARBA00023277"/>
    </source>
</evidence>
<feature type="chain" id="PRO_5042854671" description="lytic cellulose monooxygenase (C4-dehydrogenating)" evidence="17">
    <location>
        <begin position="22"/>
        <end position="321"/>
    </location>
</feature>
<evidence type="ECO:0000256" key="17">
    <source>
        <dbReference type="SAM" id="SignalP"/>
    </source>
</evidence>
<evidence type="ECO:0000256" key="5">
    <source>
        <dbReference type="ARBA" id="ARBA00022729"/>
    </source>
</evidence>
<dbReference type="InterPro" id="IPR005103">
    <property type="entry name" value="AA9_LPMO"/>
</dbReference>
<name>A0AAN6WM20_9PEZI</name>
<keyword evidence="9" id="KW-0503">Monooxygenase</keyword>
<dbReference type="GO" id="GO:0016787">
    <property type="term" value="F:hydrolase activity"/>
    <property type="evidence" value="ECO:0007669"/>
    <property type="project" value="UniProtKB-KW"/>
</dbReference>
<keyword evidence="7" id="KW-0560">Oxidoreductase</keyword>
<keyword evidence="19" id="KW-0378">Hydrolase</keyword>
<evidence type="ECO:0000256" key="14">
    <source>
        <dbReference type="ARBA" id="ARBA00045077"/>
    </source>
</evidence>
<evidence type="ECO:0000256" key="6">
    <source>
        <dbReference type="ARBA" id="ARBA00023001"/>
    </source>
</evidence>
<evidence type="ECO:0000256" key="8">
    <source>
        <dbReference type="ARBA" id="ARBA00023008"/>
    </source>
</evidence>
<comment type="similarity">
    <text evidence="13">Belongs to the polysaccharide monooxygenase AA9 family.</text>
</comment>
<sequence>MHLTTSTFALVASTLLSVTSAHSVMCNVFVNGVDQGDGQGKYIRSPPNTDPIKDLTSPNLVCNVAGSKAVPDFVKAAAGDKLTFEWRRVKRGDDIIDPSHAGPIITWIAPFVSGNPSGPVWSKIAQDGYDGKWAVDRLIAAKGKNEFTLPVELAPGQYIIRQEIIAHHESHKTFDKDPSRGAQFYPSCVQVEVTGSGTKIPDQNFDFNTGYTYSDPGIAFNLYNGFTSYPIPGPEVWDAASASSSGGSTGGAGGGAAAGNGTVGAASSPSTLSTRVRASRETGRASFTRSLPRMPRLEESGKREKEQKVRREAKCTPNPLG</sequence>
<evidence type="ECO:0000256" key="9">
    <source>
        <dbReference type="ARBA" id="ARBA00023033"/>
    </source>
</evidence>
<comment type="subcellular location">
    <subcellularLocation>
        <location evidence="2">Secreted</location>
    </subcellularLocation>
</comment>
<dbReference type="PANTHER" id="PTHR33353">
    <property type="entry name" value="PUTATIVE (AFU_ORTHOLOGUE AFUA_1G12560)-RELATED"/>
    <property type="match status" value="1"/>
</dbReference>
<evidence type="ECO:0000313" key="19">
    <source>
        <dbReference type="EMBL" id="KAK4184349.1"/>
    </source>
</evidence>
<feature type="region of interest" description="Disordered" evidence="16">
    <location>
        <begin position="239"/>
        <end position="321"/>
    </location>
</feature>
<keyword evidence="20" id="KW-1185">Reference proteome</keyword>
<keyword evidence="10" id="KW-1015">Disulfide bond</keyword>
<evidence type="ECO:0000256" key="12">
    <source>
        <dbReference type="ARBA" id="ARBA00023326"/>
    </source>
</evidence>
<evidence type="ECO:0000256" key="2">
    <source>
        <dbReference type="ARBA" id="ARBA00004613"/>
    </source>
</evidence>
<dbReference type="Gene3D" id="2.70.50.70">
    <property type="match status" value="1"/>
</dbReference>
<evidence type="ECO:0000313" key="20">
    <source>
        <dbReference type="Proteomes" id="UP001302126"/>
    </source>
</evidence>
<dbReference type="CDD" id="cd21175">
    <property type="entry name" value="LPMO_AA9"/>
    <property type="match status" value="1"/>
</dbReference>
<feature type="compositionally biased region" description="Basic and acidic residues" evidence="16">
    <location>
        <begin position="295"/>
        <end position="314"/>
    </location>
</feature>
<evidence type="ECO:0000256" key="13">
    <source>
        <dbReference type="ARBA" id="ARBA00044502"/>
    </source>
</evidence>
<dbReference type="GO" id="GO:0030245">
    <property type="term" value="P:cellulose catabolic process"/>
    <property type="evidence" value="ECO:0007669"/>
    <property type="project" value="UniProtKB-KW"/>
</dbReference>
<evidence type="ECO:0000256" key="3">
    <source>
        <dbReference type="ARBA" id="ARBA00022525"/>
    </source>
</evidence>
<keyword evidence="6" id="KW-0136">Cellulose degradation</keyword>
<proteinExistence type="inferred from homology"/>
<dbReference type="GO" id="GO:0046872">
    <property type="term" value="F:metal ion binding"/>
    <property type="evidence" value="ECO:0007669"/>
    <property type="project" value="UniProtKB-KW"/>
</dbReference>
<keyword evidence="3" id="KW-0964">Secreted</keyword>
<protein>
    <recommendedName>
        <fullName evidence="15">lytic cellulose monooxygenase (C4-dehydrogenating)</fullName>
        <ecNumber evidence="15">1.14.99.56</ecNumber>
    </recommendedName>
</protein>
<comment type="cofactor">
    <cofactor evidence="1">
        <name>Cu(2+)</name>
        <dbReference type="ChEBI" id="CHEBI:29036"/>
    </cofactor>
</comment>
<organism evidence="19 20">
    <name type="scientific">Podospora australis</name>
    <dbReference type="NCBI Taxonomy" id="1536484"/>
    <lineage>
        <taxon>Eukaryota</taxon>
        <taxon>Fungi</taxon>
        <taxon>Dikarya</taxon>
        <taxon>Ascomycota</taxon>
        <taxon>Pezizomycotina</taxon>
        <taxon>Sordariomycetes</taxon>
        <taxon>Sordariomycetidae</taxon>
        <taxon>Sordariales</taxon>
        <taxon>Podosporaceae</taxon>
        <taxon>Podospora</taxon>
    </lineage>
</organism>
<dbReference type="PANTHER" id="PTHR33353:SF17">
    <property type="entry name" value="ENDO-BETA-1,4-GLUCANASE D"/>
    <property type="match status" value="1"/>
</dbReference>
<keyword evidence="12" id="KW-0624">Polysaccharide degradation</keyword>
<keyword evidence="8" id="KW-0186">Copper</keyword>
<dbReference type="EMBL" id="MU864493">
    <property type="protein sequence ID" value="KAK4184349.1"/>
    <property type="molecule type" value="Genomic_DNA"/>
</dbReference>
<reference evidence="19" key="2">
    <citation type="submission" date="2023-05" db="EMBL/GenBank/DDBJ databases">
        <authorList>
            <consortium name="Lawrence Berkeley National Laboratory"/>
            <person name="Steindorff A."/>
            <person name="Hensen N."/>
            <person name="Bonometti L."/>
            <person name="Westerberg I."/>
            <person name="Brannstrom I.O."/>
            <person name="Guillou S."/>
            <person name="Cros-Aarteil S."/>
            <person name="Calhoun S."/>
            <person name="Haridas S."/>
            <person name="Kuo A."/>
            <person name="Mondo S."/>
            <person name="Pangilinan J."/>
            <person name="Riley R."/>
            <person name="Labutti K."/>
            <person name="Andreopoulos B."/>
            <person name="Lipzen A."/>
            <person name="Chen C."/>
            <person name="Yanf M."/>
            <person name="Daum C."/>
            <person name="Ng V."/>
            <person name="Clum A."/>
            <person name="Ohm R."/>
            <person name="Martin F."/>
            <person name="Silar P."/>
            <person name="Natvig D."/>
            <person name="Lalanne C."/>
            <person name="Gautier V."/>
            <person name="Ament-Velasquez S.L."/>
            <person name="Kruys A."/>
            <person name="Hutchinson M.I."/>
            <person name="Powell A.J."/>
            <person name="Barry K."/>
            <person name="Miller A.N."/>
            <person name="Grigoriev I.V."/>
            <person name="Debuchy R."/>
            <person name="Gladieux P."/>
            <person name="Thoren M.H."/>
            <person name="Johannesson H."/>
        </authorList>
    </citation>
    <scope>NUCLEOTIDE SEQUENCE</scope>
    <source>
        <strain evidence="19">PSN309</strain>
    </source>
</reference>
<comment type="catalytic activity">
    <reaction evidence="14">
        <text>[(1-&gt;4)-beta-D-glucosyl]n+m + reduced acceptor + O2 = 4-dehydro-beta-D-glucosyl-[(1-&gt;4)-beta-D-glucosyl]n-1 + [(1-&gt;4)-beta-D-glucosyl]m + acceptor + H2O.</text>
        <dbReference type="EC" id="1.14.99.56"/>
    </reaction>
</comment>
<dbReference type="Pfam" id="PF03443">
    <property type="entry name" value="AA9"/>
    <property type="match status" value="1"/>
</dbReference>
<keyword evidence="4" id="KW-0479">Metal-binding</keyword>
<keyword evidence="5 17" id="KW-0732">Signal</keyword>
<dbReference type="EC" id="1.14.99.56" evidence="15"/>
<dbReference type="AlphaFoldDB" id="A0AAN6WM20"/>
<evidence type="ECO:0000256" key="15">
    <source>
        <dbReference type="ARBA" id="ARBA00047174"/>
    </source>
</evidence>
<dbReference type="Proteomes" id="UP001302126">
    <property type="component" value="Unassembled WGS sequence"/>
</dbReference>
<accession>A0AAN6WM20</accession>
<evidence type="ECO:0000256" key="16">
    <source>
        <dbReference type="SAM" id="MobiDB-lite"/>
    </source>
</evidence>
<evidence type="ECO:0000256" key="1">
    <source>
        <dbReference type="ARBA" id="ARBA00001973"/>
    </source>
</evidence>
<keyword evidence="11" id="KW-0119">Carbohydrate metabolism</keyword>
<feature type="compositionally biased region" description="Gly residues" evidence="16">
    <location>
        <begin position="247"/>
        <end position="262"/>
    </location>
</feature>
<reference evidence="19" key="1">
    <citation type="journal article" date="2023" name="Mol. Phylogenet. Evol.">
        <title>Genome-scale phylogeny and comparative genomics of the fungal order Sordariales.</title>
        <authorList>
            <person name="Hensen N."/>
            <person name="Bonometti L."/>
            <person name="Westerberg I."/>
            <person name="Brannstrom I.O."/>
            <person name="Guillou S."/>
            <person name="Cros-Aarteil S."/>
            <person name="Calhoun S."/>
            <person name="Haridas S."/>
            <person name="Kuo A."/>
            <person name="Mondo S."/>
            <person name="Pangilinan J."/>
            <person name="Riley R."/>
            <person name="LaButti K."/>
            <person name="Andreopoulos B."/>
            <person name="Lipzen A."/>
            <person name="Chen C."/>
            <person name="Yan M."/>
            <person name="Daum C."/>
            <person name="Ng V."/>
            <person name="Clum A."/>
            <person name="Steindorff A."/>
            <person name="Ohm R.A."/>
            <person name="Martin F."/>
            <person name="Silar P."/>
            <person name="Natvig D.O."/>
            <person name="Lalanne C."/>
            <person name="Gautier V."/>
            <person name="Ament-Velasquez S.L."/>
            <person name="Kruys A."/>
            <person name="Hutchinson M.I."/>
            <person name="Powell A.J."/>
            <person name="Barry K."/>
            <person name="Miller A.N."/>
            <person name="Grigoriev I.V."/>
            <person name="Debuchy R."/>
            <person name="Gladieux P."/>
            <person name="Hiltunen Thoren M."/>
            <person name="Johannesson H."/>
        </authorList>
    </citation>
    <scope>NUCLEOTIDE SEQUENCE</scope>
    <source>
        <strain evidence="19">PSN309</strain>
    </source>
</reference>
<feature type="signal peptide" evidence="17">
    <location>
        <begin position="1"/>
        <end position="21"/>
    </location>
</feature>